<dbReference type="SMART" id="SM00692">
    <property type="entry name" value="DM3"/>
    <property type="match status" value="2"/>
</dbReference>
<evidence type="ECO:0000256" key="6">
    <source>
        <dbReference type="ARBA" id="ARBA00023015"/>
    </source>
</evidence>
<evidence type="ECO:0000256" key="12">
    <source>
        <dbReference type="PROSITE-ProRule" id="PRU00309"/>
    </source>
</evidence>
<dbReference type="GO" id="GO:0043565">
    <property type="term" value="F:sequence-specific DNA binding"/>
    <property type="evidence" value="ECO:0007669"/>
    <property type="project" value="InterPro"/>
</dbReference>
<keyword evidence="14" id="KW-1133">Transmembrane helix</keyword>
<keyword evidence="3" id="KW-0479">Metal-binding</keyword>
<evidence type="ECO:0000256" key="3">
    <source>
        <dbReference type="ARBA" id="ARBA00022723"/>
    </source>
</evidence>
<feature type="region of interest" description="Disordered" evidence="13">
    <location>
        <begin position="1"/>
        <end position="22"/>
    </location>
</feature>
<evidence type="ECO:0000256" key="9">
    <source>
        <dbReference type="ARBA" id="ARBA00023163"/>
    </source>
</evidence>
<evidence type="ECO:0000313" key="16">
    <source>
        <dbReference type="EMBL" id="GFS14588.1"/>
    </source>
</evidence>
<dbReference type="PANTHER" id="PTHR46600">
    <property type="entry name" value="THAP DOMAIN-CONTAINING"/>
    <property type="match status" value="1"/>
</dbReference>
<keyword evidence="11" id="KW-0131">Cell cycle</keyword>
<dbReference type="Proteomes" id="UP000762676">
    <property type="component" value="Unassembled WGS sequence"/>
</dbReference>
<keyword evidence="5" id="KW-0862">Zinc</keyword>
<comment type="similarity">
    <text evidence="2">Belongs to the THAP1 family.</text>
</comment>
<dbReference type="InterPro" id="IPR026516">
    <property type="entry name" value="THAP1/10"/>
</dbReference>
<feature type="domain" description="THAP-type" evidence="15">
    <location>
        <begin position="1"/>
        <end position="89"/>
    </location>
</feature>
<evidence type="ECO:0000256" key="4">
    <source>
        <dbReference type="ARBA" id="ARBA00022771"/>
    </source>
</evidence>
<dbReference type="GO" id="GO:0008270">
    <property type="term" value="F:zinc ion binding"/>
    <property type="evidence" value="ECO:0007669"/>
    <property type="project" value="UniProtKB-KW"/>
</dbReference>
<evidence type="ECO:0000256" key="8">
    <source>
        <dbReference type="ARBA" id="ARBA00023125"/>
    </source>
</evidence>
<keyword evidence="14" id="KW-0812">Transmembrane</keyword>
<protein>
    <submittedName>
        <fullName evidence="16">THAP domain-containing protein 1</fullName>
    </submittedName>
</protein>
<accession>A0AAV4IYT8</accession>
<dbReference type="SMART" id="SM00980">
    <property type="entry name" value="THAP"/>
    <property type="match status" value="2"/>
</dbReference>
<dbReference type="PROSITE" id="PS50950">
    <property type="entry name" value="ZF_THAP"/>
    <property type="match status" value="2"/>
</dbReference>
<dbReference type="SUPFAM" id="SSF57716">
    <property type="entry name" value="Glucocorticoid receptor-like (DNA-binding domain)"/>
    <property type="match status" value="2"/>
</dbReference>
<feature type="transmembrane region" description="Helical" evidence="14">
    <location>
        <begin position="349"/>
        <end position="371"/>
    </location>
</feature>
<evidence type="ECO:0000256" key="10">
    <source>
        <dbReference type="ARBA" id="ARBA00023242"/>
    </source>
</evidence>
<evidence type="ECO:0000256" key="7">
    <source>
        <dbReference type="ARBA" id="ARBA00023054"/>
    </source>
</evidence>
<name>A0AAV4IYT8_9GAST</name>
<dbReference type="EMBL" id="BMAT01013527">
    <property type="protein sequence ID" value="GFS14588.1"/>
    <property type="molecule type" value="Genomic_DNA"/>
</dbReference>
<keyword evidence="7" id="KW-0175">Coiled coil</keyword>
<evidence type="ECO:0000256" key="13">
    <source>
        <dbReference type="SAM" id="MobiDB-lite"/>
    </source>
</evidence>
<keyword evidence="4 12" id="KW-0863">Zinc-finger</keyword>
<dbReference type="GO" id="GO:0005654">
    <property type="term" value="C:nucleoplasm"/>
    <property type="evidence" value="ECO:0007669"/>
    <property type="project" value="UniProtKB-SubCell"/>
</dbReference>
<keyword evidence="9" id="KW-0804">Transcription</keyword>
<dbReference type="Pfam" id="PF05485">
    <property type="entry name" value="THAP"/>
    <property type="match status" value="2"/>
</dbReference>
<dbReference type="AlphaFoldDB" id="A0AAV4IYT8"/>
<comment type="subcellular location">
    <subcellularLocation>
        <location evidence="1">Nucleus</location>
        <location evidence="1">Nucleoplasm</location>
    </subcellularLocation>
</comment>
<feature type="domain" description="THAP-type" evidence="15">
    <location>
        <begin position="140"/>
        <end position="232"/>
    </location>
</feature>
<keyword evidence="6" id="KW-0805">Transcription regulation</keyword>
<keyword evidence="14" id="KW-0472">Membrane</keyword>
<proteinExistence type="inferred from homology"/>
<evidence type="ECO:0000256" key="2">
    <source>
        <dbReference type="ARBA" id="ARBA00006177"/>
    </source>
</evidence>
<evidence type="ECO:0000256" key="11">
    <source>
        <dbReference type="ARBA" id="ARBA00023306"/>
    </source>
</evidence>
<keyword evidence="8 12" id="KW-0238">DNA-binding</keyword>
<keyword evidence="17" id="KW-1185">Reference proteome</keyword>
<dbReference type="InterPro" id="IPR038441">
    <property type="entry name" value="THAP_Znf_sf"/>
</dbReference>
<evidence type="ECO:0000256" key="1">
    <source>
        <dbReference type="ARBA" id="ARBA00004642"/>
    </source>
</evidence>
<evidence type="ECO:0000256" key="14">
    <source>
        <dbReference type="SAM" id="Phobius"/>
    </source>
</evidence>
<gene>
    <name evidence="16" type="ORF">ElyMa_006749900</name>
</gene>
<sequence>MVRNCSNRQYKRTDATASASDRSQDITFHRFPSSAELRAKWIDAIKRENFTPCRTSKVCSHHFKPSDFKPFTQSQQRRILKSTAVPSIFNFPAHPKGDSPEQEDVAASQELPVTEVKLQPSAEEREACVKPPSLIKKNKLRVPCCVVRDCSNRQYKLNDASSSDRSEDITFHYFPSKVELRTKWLTAIKRENFTPAPTSRVCSKHFKPSDFKPFTRSQQRRILKDTAVPSIFDFPGHLRVEEPEPDEPKDEAPRQGLPAVQLRVQSPEENREACVRSQRAAIAHDHAYYYTPKKEAQLRNQICFLQRQLKNTRARLRTSTMYRRRLEDIIIGLKKKQSCDAVVATKKKVVAAAAVVVVVVVVVAAAAAVVVVVVVEVVAAVVVVVVVQVVVVKIVVVV</sequence>
<dbReference type="PANTHER" id="PTHR46600:SF1">
    <property type="entry name" value="THAP DOMAIN-CONTAINING PROTEIN 1"/>
    <property type="match status" value="1"/>
</dbReference>
<organism evidence="16 17">
    <name type="scientific">Elysia marginata</name>
    <dbReference type="NCBI Taxonomy" id="1093978"/>
    <lineage>
        <taxon>Eukaryota</taxon>
        <taxon>Metazoa</taxon>
        <taxon>Spiralia</taxon>
        <taxon>Lophotrochozoa</taxon>
        <taxon>Mollusca</taxon>
        <taxon>Gastropoda</taxon>
        <taxon>Heterobranchia</taxon>
        <taxon>Euthyneura</taxon>
        <taxon>Panpulmonata</taxon>
        <taxon>Sacoglossa</taxon>
        <taxon>Placobranchoidea</taxon>
        <taxon>Plakobranchidae</taxon>
        <taxon>Elysia</taxon>
    </lineage>
</organism>
<feature type="region of interest" description="Disordered" evidence="13">
    <location>
        <begin position="237"/>
        <end position="256"/>
    </location>
</feature>
<comment type="caution">
    <text evidence="16">The sequence shown here is derived from an EMBL/GenBank/DDBJ whole genome shotgun (WGS) entry which is preliminary data.</text>
</comment>
<reference evidence="16 17" key="1">
    <citation type="journal article" date="2021" name="Elife">
        <title>Chloroplast acquisition without the gene transfer in kleptoplastic sea slugs, Plakobranchus ocellatus.</title>
        <authorList>
            <person name="Maeda T."/>
            <person name="Takahashi S."/>
            <person name="Yoshida T."/>
            <person name="Shimamura S."/>
            <person name="Takaki Y."/>
            <person name="Nagai Y."/>
            <person name="Toyoda A."/>
            <person name="Suzuki Y."/>
            <person name="Arimoto A."/>
            <person name="Ishii H."/>
            <person name="Satoh N."/>
            <person name="Nishiyama T."/>
            <person name="Hasebe M."/>
            <person name="Maruyama T."/>
            <person name="Minagawa J."/>
            <person name="Obokata J."/>
            <person name="Shigenobu S."/>
        </authorList>
    </citation>
    <scope>NUCLEOTIDE SEQUENCE [LARGE SCALE GENOMIC DNA]</scope>
</reference>
<feature type="transmembrane region" description="Helical" evidence="14">
    <location>
        <begin position="377"/>
        <end position="396"/>
    </location>
</feature>
<dbReference type="Gene3D" id="6.20.210.20">
    <property type="entry name" value="THAP domain"/>
    <property type="match status" value="2"/>
</dbReference>
<keyword evidence="10" id="KW-0539">Nucleus</keyword>
<dbReference type="InterPro" id="IPR006612">
    <property type="entry name" value="THAP_Znf"/>
</dbReference>
<evidence type="ECO:0000259" key="15">
    <source>
        <dbReference type="PROSITE" id="PS50950"/>
    </source>
</evidence>
<evidence type="ECO:0000256" key="5">
    <source>
        <dbReference type="ARBA" id="ARBA00022833"/>
    </source>
</evidence>
<evidence type="ECO:0000313" key="17">
    <source>
        <dbReference type="Proteomes" id="UP000762676"/>
    </source>
</evidence>